<evidence type="ECO:0000256" key="6">
    <source>
        <dbReference type="ARBA" id="ARBA00022491"/>
    </source>
</evidence>
<evidence type="ECO:0000256" key="2">
    <source>
        <dbReference type="ARBA" id="ARBA00004643"/>
    </source>
</evidence>
<proteinExistence type="inferred from homology"/>
<keyword evidence="14" id="KW-0446">Lipid-binding</keyword>
<dbReference type="PROSITE" id="PS00036">
    <property type="entry name" value="BZIP_BASIC"/>
    <property type="match status" value="1"/>
</dbReference>
<evidence type="ECO:0000256" key="22">
    <source>
        <dbReference type="ARBA" id="ARBA00023242"/>
    </source>
</evidence>
<dbReference type="GeneID" id="108898536"/>
<sequence>MLYLKKYFTEGLIQMAILLSLCGVRVDVGLEPYLPPLWHEMILGPTLALTQTQFHNLRNHLEDGHDQHSKNVDLDGFFTARRLLGWVRSLDRLQVPHTEIETWLVQREPDPLPMEFPDQPSLVERAPTRVHRERRDPSVEPRAERGTFQEEMEEDNIERVLHHISALNERRAEEENGEEDLARMHRHYRRTEGGGRPGGSNSHANNRELTENEVDQTSLSFQECLRLLEETFPLTEEQQLSDVGSRGEDLECHPPSREPLLLTPSDNPSLDLEHHWQDLFSIMEHENTEVDVITSIDHAVDLRPSGALLGVRSDALQQNCNNLDNGITNADHEVHLMETPPQHGLLWSLSQSELEPALLSLTPSAELDDHSSAFNTRDVLRNSNVNTLHSPPDHMDLLGEDPSEEFCRGQTSEDNSSIFNINLPAQDLVDNMEGSPCLESALHPEDLSSFDINFHLRDLTPSSSDTSLGGDDMNQDLLTSPSSVFLVDEEGEDGLPSPLSDLLEDAAILDEMRLLDLTLEEGFSLEMAARLEEEDYLDCEIVKQDTGRDDDHSVSSMAVTEDQSEPERHQQDHEEEADSDSGLSLDFSHSPASPCCSETSYYSSSSSSSSTSSSCCESAVESPCYEDRDEDAEEGSVGSDMGVEVTVKQEELEEEEMGAVGGEYPEDVKKFFPANYGDYMLLNGFPWLDNINHDHTYNQPRSSASFPSQPTKHTKSFQQHHNPRHYHRSSSRHNSETKMWSRDERRARALKIPFSNELIVNLPVEEFNDLLTNYQLNEEQLTLVREIRRRGKNKIAAQNCRKRKLDVLLGLEDDVSGLRRHRLRLLREKQDVLRNLQEMKRQLGSLYQEVFSRLRDENGRPLDAREHLLHFGPHGSISVASHQQGAWLPPTGRQTSKKQRNKKK</sequence>
<dbReference type="PANTHER" id="PTHR24411:SF31">
    <property type="entry name" value="ENDOPLASMIC RETICULUM MEMBRANE SENSOR NFE2L1"/>
    <property type="match status" value="1"/>
</dbReference>
<evidence type="ECO:0000256" key="4">
    <source>
        <dbReference type="ARBA" id="ARBA00008157"/>
    </source>
</evidence>
<dbReference type="InterPro" id="IPR004826">
    <property type="entry name" value="bZIP_Maf"/>
</dbReference>
<feature type="region of interest" description="Disordered" evidence="26">
    <location>
        <begin position="546"/>
        <end position="589"/>
    </location>
</feature>
<feature type="region of interest" description="Disordered" evidence="26">
    <location>
        <begin position="624"/>
        <end position="643"/>
    </location>
</feature>
<evidence type="ECO:0000256" key="18">
    <source>
        <dbReference type="ARBA" id="ARBA00023163"/>
    </source>
</evidence>
<organism evidence="28 29">
    <name type="scientific">Lates calcarifer</name>
    <name type="common">Barramundi</name>
    <name type="synonym">Holocentrus calcarifer</name>
    <dbReference type="NCBI Taxonomy" id="8187"/>
    <lineage>
        <taxon>Eukaryota</taxon>
        <taxon>Metazoa</taxon>
        <taxon>Chordata</taxon>
        <taxon>Craniata</taxon>
        <taxon>Vertebrata</taxon>
        <taxon>Euteleostomi</taxon>
        <taxon>Actinopterygii</taxon>
        <taxon>Neopterygii</taxon>
        <taxon>Teleostei</taxon>
        <taxon>Neoteleostei</taxon>
        <taxon>Acanthomorphata</taxon>
        <taxon>Carangaria</taxon>
        <taxon>Carangaria incertae sedis</taxon>
        <taxon>Centropomidae</taxon>
        <taxon>Lates</taxon>
    </lineage>
</organism>
<evidence type="ECO:0000256" key="5">
    <source>
        <dbReference type="ARBA" id="ARBA00020485"/>
    </source>
</evidence>
<keyword evidence="9" id="KW-0256">Endoplasmic reticulum</keyword>
<dbReference type="AlphaFoldDB" id="A0AAJ7QED1"/>
<evidence type="ECO:0000256" key="10">
    <source>
        <dbReference type="ARBA" id="ARBA00022968"/>
    </source>
</evidence>
<keyword evidence="20" id="KW-0325">Glycoprotein</keyword>
<keyword evidence="16" id="KW-0472">Membrane</keyword>
<dbReference type="GO" id="GO:0008203">
    <property type="term" value="P:cholesterol metabolic process"/>
    <property type="evidence" value="ECO:0007669"/>
    <property type="project" value="UniProtKB-KW"/>
</dbReference>
<keyword evidence="11" id="KW-1133">Transmembrane helix</keyword>
<dbReference type="Gene3D" id="1.10.880.10">
    <property type="entry name" value="Transcription factor, Skn-1-like, DNA-binding domain"/>
    <property type="match status" value="1"/>
</dbReference>
<dbReference type="SMART" id="SM00338">
    <property type="entry name" value="BRLZ"/>
    <property type="match status" value="1"/>
</dbReference>
<dbReference type="KEGG" id="lcf:108898536"/>
<dbReference type="FunFam" id="1.10.880.10:FF:000004">
    <property type="entry name" value="Nuclear factor, erythroid 2"/>
    <property type="match status" value="1"/>
</dbReference>
<keyword evidence="6" id="KW-0678">Repressor</keyword>
<feature type="compositionally biased region" description="Basic and acidic residues" evidence="26">
    <location>
        <begin position="245"/>
        <end position="256"/>
    </location>
</feature>
<evidence type="ECO:0000256" key="12">
    <source>
        <dbReference type="ARBA" id="ARBA00023015"/>
    </source>
</evidence>
<evidence type="ECO:0000256" key="25">
    <source>
        <dbReference type="SAM" id="Coils"/>
    </source>
</evidence>
<feature type="region of interest" description="Disordered" evidence="26">
    <location>
        <begin position="880"/>
        <end position="904"/>
    </location>
</feature>
<evidence type="ECO:0000313" key="28">
    <source>
        <dbReference type="Proteomes" id="UP000694890"/>
    </source>
</evidence>
<reference evidence="29" key="1">
    <citation type="submission" date="2025-08" db="UniProtKB">
        <authorList>
            <consortium name="RefSeq"/>
        </authorList>
    </citation>
    <scope>IDENTIFICATION</scope>
    <source>
        <tissue evidence="29">Brain</tissue>
    </source>
</reference>
<evidence type="ECO:0000256" key="9">
    <source>
        <dbReference type="ARBA" id="ARBA00022824"/>
    </source>
</evidence>
<keyword evidence="7" id="KW-0153">Cholesterol metabolism</keyword>
<keyword evidence="10" id="KW-0735">Signal-anchor</keyword>
<feature type="compositionally biased region" description="Basic residues" evidence="26">
    <location>
        <begin position="721"/>
        <end position="731"/>
    </location>
</feature>
<evidence type="ECO:0000256" key="21">
    <source>
        <dbReference type="ARBA" id="ARBA00023221"/>
    </source>
</evidence>
<name>A0AAJ7QED1_LATCA</name>
<keyword evidence="17" id="KW-0010">Activator</keyword>
<dbReference type="GO" id="GO:0000978">
    <property type="term" value="F:RNA polymerase II cis-regulatory region sequence-specific DNA binding"/>
    <property type="evidence" value="ECO:0007669"/>
    <property type="project" value="InterPro"/>
</dbReference>
<keyword evidence="12" id="KW-0805">Transcription regulation</keyword>
<evidence type="ECO:0000256" key="19">
    <source>
        <dbReference type="ARBA" id="ARBA00023166"/>
    </source>
</evidence>
<gene>
    <name evidence="29" type="primary">nfe2l1a</name>
</gene>
<dbReference type="RefSeq" id="XP_018553954.1">
    <property type="nucleotide sequence ID" value="XM_018698438.2"/>
</dbReference>
<protein>
    <recommendedName>
        <fullName evidence="5">Endoplasmic reticulum membrane sensor NFE2L1</fullName>
    </recommendedName>
    <alternativeName>
        <fullName evidence="24">Nuclear factor erythroid 2-related factor 1</fullName>
    </alternativeName>
    <alternativeName>
        <fullName evidence="23">Nuclear factor, erythroid derived 2, like 1</fullName>
    </alternativeName>
</protein>
<keyword evidence="22" id="KW-0539">Nucleus</keyword>
<evidence type="ECO:0000256" key="1">
    <source>
        <dbReference type="ARBA" id="ARBA00004123"/>
    </source>
</evidence>
<feature type="region of interest" description="Disordered" evidence="26">
    <location>
        <begin position="236"/>
        <end position="263"/>
    </location>
</feature>
<keyword evidence="15" id="KW-0238">DNA-binding</keyword>
<evidence type="ECO:0000256" key="3">
    <source>
        <dbReference type="ARBA" id="ARBA00004648"/>
    </source>
</evidence>
<evidence type="ECO:0000256" key="13">
    <source>
        <dbReference type="ARBA" id="ARBA00023098"/>
    </source>
</evidence>
<feature type="coiled-coil region" evidence="25">
    <location>
        <begin position="822"/>
        <end position="849"/>
    </location>
</feature>
<evidence type="ECO:0000256" key="8">
    <source>
        <dbReference type="ARBA" id="ARBA00022692"/>
    </source>
</evidence>
<evidence type="ECO:0000256" key="16">
    <source>
        <dbReference type="ARBA" id="ARBA00023136"/>
    </source>
</evidence>
<dbReference type="Proteomes" id="UP000694890">
    <property type="component" value="Linkage group LG11"/>
</dbReference>
<dbReference type="GO" id="GO:0005789">
    <property type="term" value="C:endoplasmic reticulum membrane"/>
    <property type="evidence" value="ECO:0007669"/>
    <property type="project" value="UniProtKB-SubCell"/>
</dbReference>
<keyword evidence="21" id="KW-0753">Steroid metabolism</keyword>
<dbReference type="PROSITE" id="PS50217">
    <property type="entry name" value="BZIP"/>
    <property type="match status" value="1"/>
</dbReference>
<dbReference type="SUPFAM" id="SSF47454">
    <property type="entry name" value="A DNA-binding domain in eukaryotic transcription factors"/>
    <property type="match status" value="1"/>
</dbReference>
<accession>A0AAJ7QED1</accession>
<evidence type="ECO:0000259" key="27">
    <source>
        <dbReference type="PROSITE" id="PS50217"/>
    </source>
</evidence>
<dbReference type="InterPro" id="IPR047167">
    <property type="entry name" value="NFE2-like"/>
</dbReference>
<keyword evidence="18" id="KW-0804">Transcription</keyword>
<comment type="similarity">
    <text evidence="4">Belongs to the bZIP family. CNC subfamily.</text>
</comment>
<evidence type="ECO:0000256" key="17">
    <source>
        <dbReference type="ARBA" id="ARBA00023159"/>
    </source>
</evidence>
<dbReference type="GO" id="GO:0000981">
    <property type="term" value="F:DNA-binding transcription factor activity, RNA polymerase II-specific"/>
    <property type="evidence" value="ECO:0007669"/>
    <property type="project" value="TreeGrafter"/>
</dbReference>
<feature type="compositionally biased region" description="Polar residues" evidence="26">
    <location>
        <begin position="697"/>
        <end position="719"/>
    </location>
</feature>
<dbReference type="PANTHER" id="PTHR24411">
    <property type="entry name" value="NUCLEAR FACTOR ERYTHROID 2-RELATED FACTOR"/>
    <property type="match status" value="1"/>
</dbReference>
<evidence type="ECO:0000256" key="24">
    <source>
        <dbReference type="ARBA" id="ARBA00031659"/>
    </source>
</evidence>
<evidence type="ECO:0000256" key="26">
    <source>
        <dbReference type="SAM" id="MobiDB-lite"/>
    </source>
</evidence>
<dbReference type="Pfam" id="PF03131">
    <property type="entry name" value="bZIP_Maf"/>
    <property type="match status" value="1"/>
</dbReference>
<evidence type="ECO:0000256" key="20">
    <source>
        <dbReference type="ARBA" id="ARBA00023180"/>
    </source>
</evidence>
<dbReference type="InterPro" id="IPR008917">
    <property type="entry name" value="TF_DNA-bd_sf"/>
</dbReference>
<feature type="compositionally biased region" description="Basic residues" evidence="26">
    <location>
        <begin position="895"/>
        <end position="904"/>
    </location>
</feature>
<evidence type="ECO:0000256" key="15">
    <source>
        <dbReference type="ARBA" id="ARBA00023125"/>
    </source>
</evidence>
<dbReference type="CTD" id="405781"/>
<dbReference type="GO" id="GO:0008289">
    <property type="term" value="F:lipid binding"/>
    <property type="evidence" value="ECO:0007669"/>
    <property type="project" value="UniProtKB-KW"/>
</dbReference>
<evidence type="ECO:0000256" key="11">
    <source>
        <dbReference type="ARBA" id="ARBA00022989"/>
    </source>
</evidence>
<dbReference type="InterPro" id="IPR004827">
    <property type="entry name" value="bZIP"/>
</dbReference>
<feature type="region of interest" description="Disordered" evidence="26">
    <location>
        <begin position="696"/>
        <end position="740"/>
    </location>
</feature>
<evidence type="ECO:0000256" key="23">
    <source>
        <dbReference type="ARBA" id="ARBA00030985"/>
    </source>
</evidence>
<evidence type="ECO:0000313" key="29">
    <source>
        <dbReference type="RefSeq" id="XP_018553954.1"/>
    </source>
</evidence>
<keyword evidence="25" id="KW-0175">Coiled coil</keyword>
<evidence type="ECO:0000256" key="7">
    <source>
        <dbReference type="ARBA" id="ARBA00022548"/>
    </source>
</evidence>
<keyword evidence="13" id="KW-0443">Lipid metabolism</keyword>
<keyword evidence="19" id="KW-1207">Sterol metabolism</keyword>
<comment type="subcellular location">
    <subcellularLocation>
        <location evidence="3">Endoplasmic reticulum membrane</location>
        <topology evidence="3">Single-pass type II membrane protein</topology>
    </subcellularLocation>
    <subcellularLocation>
        <location evidence="2">Endoplasmic reticulum membrane</location>
        <topology evidence="2">Single-pass type III membrane protein</topology>
    </subcellularLocation>
    <subcellularLocation>
        <location evidence="1">Nucleus</location>
    </subcellularLocation>
</comment>
<dbReference type="GO" id="GO:0005634">
    <property type="term" value="C:nucleus"/>
    <property type="evidence" value="ECO:0007669"/>
    <property type="project" value="UniProtKB-SubCell"/>
</dbReference>
<evidence type="ECO:0000256" key="14">
    <source>
        <dbReference type="ARBA" id="ARBA00023121"/>
    </source>
</evidence>
<feature type="domain" description="BZIP" evidence="27">
    <location>
        <begin position="783"/>
        <end position="846"/>
    </location>
</feature>
<keyword evidence="8" id="KW-0812">Transmembrane</keyword>